<evidence type="ECO:0000256" key="1">
    <source>
        <dbReference type="ARBA" id="ARBA00007447"/>
    </source>
</evidence>
<comment type="similarity">
    <text evidence="1 3">Belongs to the peptidase A1 family.</text>
</comment>
<dbReference type="SUPFAM" id="SSF50630">
    <property type="entry name" value="Acid proteases"/>
    <property type="match status" value="1"/>
</dbReference>
<evidence type="ECO:0000313" key="6">
    <source>
        <dbReference type="Proteomes" id="UP001215280"/>
    </source>
</evidence>
<sequence>MMELSTPLKSRFSIQGRDFDLMVDTGSSLLWVAETGDTASCDMPNKLDANTVQPYIPQGDQFPPRINGQYASGTVHGSVYTGKIVDKDHQFGLVDICDFRNPEKVDGILGLSRQQWPAVSVKGETLNFDGFLKMFQAQFAHNVLVYTPLTANVFIGDWNPDIHKDDYTWARLVSDTTWSINGGWTSRDADRDPEPLLGPMLVDTGTSTNLATRARAKAFHESVNRDDPTAKPFTPCSPPGWEGYELYCAPCDSAVFDVAFRSVGSDARVSFIAHSLKLSADGLPVGQCVSALQGMPPQLEEAVKPNEFVLGRQFLDSGSIAFDVQGNRIGFFFEAEDGVIMGLTPNGLTSSFVEQTVLDAWKLTGRVMQ</sequence>
<gene>
    <name evidence="5" type="ORF">DFH07DRAFT_86034</name>
</gene>
<dbReference type="GO" id="GO:0004190">
    <property type="term" value="F:aspartic-type endopeptidase activity"/>
    <property type="evidence" value="ECO:0007669"/>
    <property type="project" value="UniProtKB-KW"/>
</dbReference>
<dbReference type="PANTHER" id="PTHR47966">
    <property type="entry name" value="BETA-SITE APP-CLEAVING ENZYME, ISOFORM A-RELATED"/>
    <property type="match status" value="1"/>
</dbReference>
<dbReference type="InterPro" id="IPR001461">
    <property type="entry name" value="Aspartic_peptidase_A1"/>
</dbReference>
<keyword evidence="3" id="KW-0378">Hydrolase</keyword>
<dbReference type="Pfam" id="PF00026">
    <property type="entry name" value="Asp"/>
    <property type="match status" value="1"/>
</dbReference>
<keyword evidence="6" id="KW-1185">Reference proteome</keyword>
<accession>A0AAD7I9I1</accession>
<keyword evidence="3" id="KW-0645">Protease</keyword>
<dbReference type="InterPro" id="IPR034164">
    <property type="entry name" value="Pepsin-like_dom"/>
</dbReference>
<dbReference type="Gene3D" id="2.40.70.10">
    <property type="entry name" value="Acid Proteases"/>
    <property type="match status" value="2"/>
</dbReference>
<feature type="domain" description="Peptidase A1" evidence="4">
    <location>
        <begin position="8"/>
        <end position="332"/>
    </location>
</feature>
<organism evidence="5 6">
    <name type="scientific">Mycena maculata</name>
    <dbReference type="NCBI Taxonomy" id="230809"/>
    <lineage>
        <taxon>Eukaryota</taxon>
        <taxon>Fungi</taxon>
        <taxon>Dikarya</taxon>
        <taxon>Basidiomycota</taxon>
        <taxon>Agaricomycotina</taxon>
        <taxon>Agaricomycetes</taxon>
        <taxon>Agaricomycetidae</taxon>
        <taxon>Agaricales</taxon>
        <taxon>Marasmiineae</taxon>
        <taxon>Mycenaceae</taxon>
        <taxon>Mycena</taxon>
    </lineage>
</organism>
<dbReference type="EMBL" id="JARJLG010000139">
    <property type="protein sequence ID" value="KAJ7738048.1"/>
    <property type="molecule type" value="Genomic_DNA"/>
</dbReference>
<dbReference type="InterPro" id="IPR021109">
    <property type="entry name" value="Peptidase_aspartic_dom_sf"/>
</dbReference>
<evidence type="ECO:0000259" key="4">
    <source>
        <dbReference type="PROSITE" id="PS51767"/>
    </source>
</evidence>
<dbReference type="CDD" id="cd05471">
    <property type="entry name" value="pepsin_like"/>
    <property type="match status" value="1"/>
</dbReference>
<reference evidence="5" key="1">
    <citation type="submission" date="2023-03" db="EMBL/GenBank/DDBJ databases">
        <title>Massive genome expansion in bonnet fungi (Mycena s.s.) driven by repeated elements and novel gene families across ecological guilds.</title>
        <authorList>
            <consortium name="Lawrence Berkeley National Laboratory"/>
            <person name="Harder C.B."/>
            <person name="Miyauchi S."/>
            <person name="Viragh M."/>
            <person name="Kuo A."/>
            <person name="Thoen E."/>
            <person name="Andreopoulos B."/>
            <person name="Lu D."/>
            <person name="Skrede I."/>
            <person name="Drula E."/>
            <person name="Henrissat B."/>
            <person name="Morin E."/>
            <person name="Kohler A."/>
            <person name="Barry K."/>
            <person name="LaButti K."/>
            <person name="Morin E."/>
            <person name="Salamov A."/>
            <person name="Lipzen A."/>
            <person name="Mereny Z."/>
            <person name="Hegedus B."/>
            <person name="Baldrian P."/>
            <person name="Stursova M."/>
            <person name="Weitz H."/>
            <person name="Taylor A."/>
            <person name="Grigoriev I.V."/>
            <person name="Nagy L.G."/>
            <person name="Martin F."/>
            <person name="Kauserud H."/>
        </authorList>
    </citation>
    <scope>NUCLEOTIDE SEQUENCE</scope>
    <source>
        <strain evidence="5">CBHHK188m</strain>
    </source>
</reference>
<dbReference type="PROSITE" id="PS00141">
    <property type="entry name" value="ASP_PROTEASE"/>
    <property type="match status" value="1"/>
</dbReference>
<name>A0AAD7I9I1_9AGAR</name>
<comment type="caution">
    <text evidence="5">The sequence shown here is derived from an EMBL/GenBank/DDBJ whole genome shotgun (WGS) entry which is preliminary data.</text>
</comment>
<dbReference type="PROSITE" id="PS51767">
    <property type="entry name" value="PEPTIDASE_A1"/>
    <property type="match status" value="1"/>
</dbReference>
<dbReference type="PANTHER" id="PTHR47966:SF51">
    <property type="entry name" value="BETA-SITE APP-CLEAVING ENZYME, ISOFORM A-RELATED"/>
    <property type="match status" value="1"/>
</dbReference>
<evidence type="ECO:0000256" key="3">
    <source>
        <dbReference type="RuleBase" id="RU000454"/>
    </source>
</evidence>
<dbReference type="InterPro" id="IPR033121">
    <property type="entry name" value="PEPTIDASE_A1"/>
</dbReference>
<evidence type="ECO:0000313" key="5">
    <source>
        <dbReference type="EMBL" id="KAJ7738048.1"/>
    </source>
</evidence>
<dbReference type="AlphaFoldDB" id="A0AAD7I9I1"/>
<dbReference type="Proteomes" id="UP001215280">
    <property type="component" value="Unassembled WGS sequence"/>
</dbReference>
<dbReference type="GO" id="GO:0006508">
    <property type="term" value="P:proteolysis"/>
    <property type="evidence" value="ECO:0007669"/>
    <property type="project" value="UniProtKB-KW"/>
</dbReference>
<dbReference type="InterPro" id="IPR001969">
    <property type="entry name" value="Aspartic_peptidase_AS"/>
</dbReference>
<evidence type="ECO:0000256" key="2">
    <source>
        <dbReference type="ARBA" id="ARBA00022750"/>
    </source>
</evidence>
<proteinExistence type="inferred from homology"/>
<keyword evidence="2 3" id="KW-0064">Aspartyl protease</keyword>
<protein>
    <submittedName>
        <fullName evidence="5">Aspartic peptidase domain-containing protein</fullName>
    </submittedName>
</protein>
<dbReference type="PRINTS" id="PR00792">
    <property type="entry name" value="PEPSIN"/>
</dbReference>